<accession>A0A382ZS07</accession>
<reference evidence="1" key="1">
    <citation type="submission" date="2018-05" db="EMBL/GenBank/DDBJ databases">
        <authorList>
            <person name="Lanie J.A."/>
            <person name="Ng W.-L."/>
            <person name="Kazmierczak K.M."/>
            <person name="Andrzejewski T.M."/>
            <person name="Davidsen T.M."/>
            <person name="Wayne K.J."/>
            <person name="Tettelin H."/>
            <person name="Glass J.I."/>
            <person name="Rusch D."/>
            <person name="Podicherti R."/>
            <person name="Tsui H.-C.T."/>
            <person name="Winkler M.E."/>
        </authorList>
    </citation>
    <scope>NUCLEOTIDE SEQUENCE</scope>
</reference>
<evidence type="ECO:0000313" key="1">
    <source>
        <dbReference type="EMBL" id="SVD98307.1"/>
    </source>
</evidence>
<protein>
    <submittedName>
        <fullName evidence="1">Uncharacterized protein</fullName>
    </submittedName>
</protein>
<dbReference type="EMBL" id="UINC01186196">
    <property type="protein sequence ID" value="SVD98307.1"/>
    <property type="molecule type" value="Genomic_DNA"/>
</dbReference>
<dbReference type="AlphaFoldDB" id="A0A382ZS07"/>
<name>A0A382ZS07_9ZZZZ</name>
<feature type="non-terminal residue" evidence="1">
    <location>
        <position position="27"/>
    </location>
</feature>
<gene>
    <name evidence="1" type="ORF">METZ01_LOCUS451161</name>
</gene>
<proteinExistence type="predicted"/>
<sequence length="27" mass="3119">MVLIYYFNYTEDGAIPTLSLLKMPDLP</sequence>
<organism evidence="1">
    <name type="scientific">marine metagenome</name>
    <dbReference type="NCBI Taxonomy" id="408172"/>
    <lineage>
        <taxon>unclassified sequences</taxon>
        <taxon>metagenomes</taxon>
        <taxon>ecological metagenomes</taxon>
    </lineage>
</organism>